<reference evidence="2 3" key="1">
    <citation type="submission" date="2015-01" db="EMBL/GenBank/DDBJ databases">
        <title>Draft genome of the acidophilic iron oxidizer Acidithrix ferrooxidans strain Py-F3.</title>
        <authorList>
            <person name="Poehlein A."/>
            <person name="Eisen S."/>
            <person name="Schloemann M."/>
            <person name="Johnson B.D."/>
            <person name="Daniel R."/>
            <person name="Muehling M."/>
        </authorList>
    </citation>
    <scope>NUCLEOTIDE SEQUENCE [LARGE SCALE GENOMIC DNA]</scope>
    <source>
        <strain evidence="2 3">Py-F3</strain>
    </source>
</reference>
<accession>A0A0D8HEY4</accession>
<dbReference type="GO" id="GO:0045892">
    <property type="term" value="P:negative regulation of DNA-templated transcription"/>
    <property type="evidence" value="ECO:0007669"/>
    <property type="project" value="InterPro"/>
</dbReference>
<protein>
    <submittedName>
        <fullName evidence="2">Helix-turn-helix protein</fullName>
    </submittedName>
</protein>
<name>A0A0D8HEY4_9ACTN</name>
<dbReference type="Pfam" id="PF01381">
    <property type="entry name" value="HTH_3"/>
    <property type="match status" value="1"/>
</dbReference>
<dbReference type="PROSITE" id="PS50943">
    <property type="entry name" value="HTH_CROC1"/>
    <property type="match status" value="1"/>
</dbReference>
<dbReference type="InterPro" id="IPR038099">
    <property type="entry name" value="BldD-like_C_sf"/>
</dbReference>
<feature type="domain" description="HTH cro/C1-type" evidence="1">
    <location>
        <begin position="20"/>
        <end position="76"/>
    </location>
</feature>
<dbReference type="Pfam" id="PF21179">
    <property type="entry name" value="BldD-like_C"/>
    <property type="match status" value="1"/>
</dbReference>
<evidence type="ECO:0000259" key="1">
    <source>
        <dbReference type="PROSITE" id="PS50943"/>
    </source>
</evidence>
<dbReference type="Gene3D" id="1.10.260.40">
    <property type="entry name" value="lambda repressor-like DNA-binding domains"/>
    <property type="match status" value="1"/>
</dbReference>
<dbReference type="InterPro" id="IPR037664">
    <property type="entry name" value="BldD_C"/>
</dbReference>
<keyword evidence="3" id="KW-1185">Reference proteome</keyword>
<dbReference type="Gene3D" id="1.10.10.1930">
    <property type="match status" value="1"/>
</dbReference>
<dbReference type="SMART" id="SM00530">
    <property type="entry name" value="HTH_XRE"/>
    <property type="match status" value="1"/>
</dbReference>
<dbReference type="InterPro" id="IPR001387">
    <property type="entry name" value="Cro/C1-type_HTH"/>
</dbReference>
<dbReference type="OrthoDB" id="5183072at2"/>
<dbReference type="SUPFAM" id="SSF47413">
    <property type="entry name" value="lambda repressor-like DNA-binding domains"/>
    <property type="match status" value="1"/>
</dbReference>
<organism evidence="2 3">
    <name type="scientific">Acidithrix ferrooxidans</name>
    <dbReference type="NCBI Taxonomy" id="1280514"/>
    <lineage>
        <taxon>Bacteria</taxon>
        <taxon>Bacillati</taxon>
        <taxon>Actinomycetota</taxon>
        <taxon>Acidimicrobiia</taxon>
        <taxon>Acidimicrobiales</taxon>
        <taxon>Acidimicrobiaceae</taxon>
        <taxon>Acidithrix</taxon>
    </lineage>
</organism>
<evidence type="ECO:0000313" key="3">
    <source>
        <dbReference type="Proteomes" id="UP000032360"/>
    </source>
</evidence>
<dbReference type="Proteomes" id="UP000032360">
    <property type="component" value="Unassembled WGS sequence"/>
</dbReference>
<evidence type="ECO:0000313" key="2">
    <source>
        <dbReference type="EMBL" id="KJF16483.1"/>
    </source>
</evidence>
<comment type="caution">
    <text evidence="2">The sequence shown here is derived from an EMBL/GenBank/DDBJ whole genome shotgun (WGS) entry which is preliminary data.</text>
</comment>
<dbReference type="InterPro" id="IPR010982">
    <property type="entry name" value="Lambda_DNA-bd_dom_sf"/>
</dbReference>
<sequence>MTIRDEELVDGYAAAVGSRLRSVRKQKKLSLQAVEAMSELEFKASVLGAYERGERSISVPRLQRLAALYDVPIDQLLPKDPFTLNLPPSEFRSGEINSADLILDPMMQPEVTYRRSSPTETKVTIDLNRLNEVSGPERDVLKRYLGMIQVQRQDFNGRMITIRTDDLRVIGCIFELTLDQMSARLDELGLRRY</sequence>
<dbReference type="STRING" id="1280514.AXFE_26480"/>
<proteinExistence type="predicted"/>
<dbReference type="RefSeq" id="WP_052606348.1">
    <property type="nucleotide sequence ID" value="NZ_JXYS01000081.1"/>
</dbReference>
<dbReference type="EMBL" id="JXYS01000081">
    <property type="protein sequence ID" value="KJF16483.1"/>
    <property type="molecule type" value="Genomic_DNA"/>
</dbReference>
<dbReference type="CDD" id="cd00093">
    <property type="entry name" value="HTH_XRE"/>
    <property type="match status" value="1"/>
</dbReference>
<dbReference type="GO" id="GO:0003677">
    <property type="term" value="F:DNA binding"/>
    <property type="evidence" value="ECO:0007669"/>
    <property type="project" value="InterPro"/>
</dbReference>
<gene>
    <name evidence="2" type="ORF">AXFE_26480</name>
</gene>
<dbReference type="CDD" id="cd16837">
    <property type="entry name" value="BldD_C_like"/>
    <property type="match status" value="1"/>
</dbReference>
<dbReference type="AlphaFoldDB" id="A0A0D8HEY4"/>